<feature type="domain" description="EGF-like" evidence="1">
    <location>
        <begin position="1141"/>
        <end position="1176"/>
    </location>
</feature>
<sequence>MSISDSINKCAEFRQRCNPNSQQPCCKPNEVCVNKVRDQLDTFNFICLKKGVLDNSCKRSLDCEAIIGAKCSENGHCVCKKQTAEYNETICLHYSSTNLLIGELMDNYYYFNEVYYLKNNYSSKTGCQRVSNTNYGESCSTDLQCLEKNHKNLKCINRECRCPNGTQFILDLLACKSSLRGVGKSCLFNRKCLVENSYCNRFGICKCKNNYYYTAADKCELLNSRYNCSKNNANSLTDNKTFYKPAQKPNDPCFSNTDCKNVKYTSCQSKVCKCLKNFYVSERTGNCTRYAKQPNDWCIEEKGCWRVDNSKCKLGKCQCKDNFPFNPSTKKCELILSRKCSQNSDCDELKNIICSKRKCVCNVNYFEKNGTCIVGINGFCNELEECFVEHTICEDNKCQCTTNFYASKNESFCIPKAKSLYDYCENDEGCQALANAVCFDNKCKCISTFIDKEGKCRPLDYCGTKSDCKKPKYSICRNHKCVCSPNKYLSSNNAKCISYAKSIGSSCENDKRCERLKNTKCNEEKKCACIEDYYEIDNQCKGLIDAKCSENSDCADNNSMCEFNKCQCLQNFYSPADKKECRKYADHVNEPCEENDDCIKVKNSKCSEHDKCVCKRDYFEKEGECKALLGVNCTNDSECGSNNAQCESSRCVCSAGFFPSPNKEECIKYATNLNDYCESNNYCKNIKYTYCMDNKCVCVSNYIEMDEKCKGLFGESCLEDTDCIVNNSKCEENICQCPADYYVSENKDRCYRYAEELTSFCESNIGCKNLKFTVCSKNKQCVCLPNYVAIGGICRGLIGSNCSEDEDCAIDKSICKSEICQCGDSFHLSKNKDKCYPYAGEIDSFCESSIGCRDLNYTLCSENNICACLENYTVVDGHCRGLIEAKCFNDLDCAVENSVCKAGICQCPTYFYLSTNKTKCYPYARELGGFCESNIGCRDLKYTDCLGKNQCDCLPNYTVIEGHCKALIGSNCSEDFDCVIKRSVCKLNICQCSDDEYLSANRERCYPYAKNLNDFCEDNAGCRDLKYSQCVENNKCVCMDHYIEVDGYCRGLIETNCSNNSDCAVDHSYCDESDTCRCFDNFYQSENRGECYSLAQKIGDFCETNIGCRELEFTDCFENKCVCLSNYTEVDDRCQGVINAKCFKNSDCATKNSVCEANTCRCSVGFYLSTDRTQCHPLAKQINDFCETEFGCRNLQFTNCSINKKCVCLQNYTKIDDSCRGFIHANCFDASDCAAENSICKSNTCQCPDDFYLSANERKCHPFAKEINDFCETDLACHDLKFTFCSTLNKCTCLPTHIVINGHCRGLINAKCFKYSDCVTENSICESSTCQCSDDFYLSSDEKRCYQFAKHVNDFCETHIGCHDLKFTSCSQNNKCTCLSTHLEINGHCRGAMNSPCFENDDCAAINAICDKSKTCQCPPELYRSTTELECYPFANRYNDFCEIDIGCRNLKYTHCSEDYRCICSQNYTEIDGRCSGLIKASCSEDPDCAIANSICSESNTCQCLNDFYLSSSKETCIHYAERIHDFCENNSSCRNVPFTYCSVNNKCACLPKYIQIDDNCRAPINESCLNNSQCSTENSICESNICQCGVDFYLSANQDKCHPYAQQLENSCETDLSCRNLKYTYCSEHRCVCSKNYIVVNGHCRGLISAKCSDDSDCVVGYSYCDESSTCQCPADHYLSVEGDKCYPYAKQLHDFCENDDSCHNLNFTTCFENKCICPTNYTAIDGNCRGFNGAKCYGSSDCVARNSICQSSFCQCPQYSYLSENQKECYQYAKYLHDFCENDIGCYNLNFSTCFENKCICQANYTAIDGNCRGFNGAECYGSSDCVARNSICQSSFCQCPQDSYLSENQKECYQYAINLYDFCETDESCYNVNFSHCYEGKCSCIINYVEINGSCLGLIGSKCSDYSECAAEHSICDREACQCSTNFYPSVNNEKCYKYAEKLDDVCKMNAGCRNLNFTFCSEDYQCICSESYIVINESCRGLNEAKCNENLDCAAKNSVCDQSSTCQCPIDRYLSADRRKCYSFARQLSDFCENDKGCRELNFTKCSESQRCSCAEGYLDIDGRCRGLIRANCFEDSDCAVEKSICHLGNCQCPNDYYLSENGNKCYLYAKQLNTFCETDLSCRDFEYSYCSENNICACLGNYTVVDGYCRGLIEAKCFNDLDCAVKNSVCKAGLCQCPTNFYLSTNKTKCYPYARELGGFCESNIGCRDLKYTDCLGKNQCDCLPYYTVIEGHCKALIGSNCSEDFDCVVKGSVCKLNICQCSDDEYLSANRERCYPYAKNLNDFCEDNAGCRDLKYSQCVENNKCVCMDHYIEVDGYCRGLIETNCSNNSDCAVDHSYCDESDTCRCFDNFYQSENRGECYPLAQKIGDFCETNIGCRELEFTDCFENKCICLSNYTEVDDRCRGVISAKCFKNSDCATKNSVCEANTCRCSVGFYLSTDKNQCHPLAKQINDFCETEFGCRDLRFTNCSIDKKCVCLQNYTKIDDSCRGFIHANCFDASDCAAENSICKSNTCQCPDDFYLSADEGKCHPFAKEMHDFCDTDLSCRDLRFTFCSENNKCTCLPNYTIVNDHCRGLIGSKCFNDSDCASTNSICHSNDCECRTGFYASQSKINCHRYAKQFGAFCENDNACRNIPYTHCSKDNRCVCNTSYVLIDNHCQGFIGANCSKDSDCAFEYSFCDKNICKCHDDYYLSINGQRCYAYAERINEFCDSDMGCRYLNYSFCSKNNNCVCVTNYTLVDELCRGLNGAECSKDLDCALNNSACKNSTCQCLPDFYLSETKEKCNQYAKQLNDFCETDDACRNLKFTHCFKNKCTCLPNYEATNGHCRGLCSDEFYFSPNSQKCIPFAKNLNDFCETDDSCRNIKFTYCNENKQCTCLPNYIGENDYCRGLIDENCIEDSDCAVENSICSSNVCQCSVDHYPSTNKENCFKYASNIDDYCEDNGGCRKIKHSFCSDNKNCTCFSPYKENEGKCLGIFNASCYDDSDCDSFYQCSSNRCLCRDGFTFDDYYKCISVNRYLGESCIDNYYCRGIEHSSCDSDFRCTCATNYFNVDGSCLHYMVIAFACIGNFSHAPIV</sequence>
<feature type="domain" description="EGF-like" evidence="1">
    <location>
        <begin position="2860"/>
        <end position="2895"/>
    </location>
</feature>
<feature type="domain" description="EGF-like" evidence="1">
    <location>
        <begin position="423"/>
        <end position="457"/>
    </location>
</feature>
<evidence type="ECO:0000313" key="3">
    <source>
        <dbReference type="Proteomes" id="UP000826195"/>
    </source>
</evidence>
<feature type="domain" description="EGF-like" evidence="1">
    <location>
        <begin position="2290"/>
        <end position="2325"/>
    </location>
</feature>
<feature type="domain" description="EGF-like" evidence="1">
    <location>
        <begin position="2161"/>
        <end position="2196"/>
    </location>
</feature>
<feature type="domain" description="EGF-like" evidence="1">
    <location>
        <begin position="2715"/>
        <end position="2750"/>
    </location>
</feature>
<proteinExistence type="predicted"/>
<evidence type="ECO:0000259" key="1">
    <source>
        <dbReference type="SMART" id="SM00181"/>
    </source>
</evidence>
<feature type="domain" description="EGF-like" evidence="1">
    <location>
        <begin position="1441"/>
        <end position="1476"/>
    </location>
</feature>
<feature type="domain" description="EGF-like" evidence="1">
    <location>
        <begin position="1056"/>
        <end position="1092"/>
    </location>
</feature>
<feature type="domain" description="EGF-like" evidence="1">
    <location>
        <begin position="2800"/>
        <end position="2834"/>
    </location>
</feature>
<feature type="domain" description="EGF-like" evidence="1">
    <location>
        <begin position="1303"/>
        <end position="1346"/>
    </location>
</feature>
<feature type="domain" description="EGF-like" evidence="1">
    <location>
        <begin position="1015"/>
        <end position="1050"/>
    </location>
</feature>
<feature type="domain" description="EGF-like" evidence="1">
    <location>
        <begin position="580"/>
        <end position="626"/>
    </location>
</feature>
<organism evidence="2 3">
    <name type="scientific">Cotesia glomerata</name>
    <name type="common">Lepidopteran parasitic wasp</name>
    <name type="synonym">Apanteles glomeratus</name>
    <dbReference type="NCBI Taxonomy" id="32391"/>
    <lineage>
        <taxon>Eukaryota</taxon>
        <taxon>Metazoa</taxon>
        <taxon>Ecdysozoa</taxon>
        <taxon>Arthropoda</taxon>
        <taxon>Hexapoda</taxon>
        <taxon>Insecta</taxon>
        <taxon>Pterygota</taxon>
        <taxon>Neoptera</taxon>
        <taxon>Endopterygota</taxon>
        <taxon>Hymenoptera</taxon>
        <taxon>Apocrita</taxon>
        <taxon>Ichneumonoidea</taxon>
        <taxon>Braconidae</taxon>
        <taxon>Microgastrinae</taxon>
        <taxon>Cotesia</taxon>
    </lineage>
</organism>
<feature type="domain" description="EGF-like" evidence="1">
    <location>
        <begin position="1396"/>
        <end position="1432"/>
    </location>
</feature>
<comment type="caution">
    <text evidence="2">The sequence shown here is derived from an EMBL/GenBank/DDBJ whole genome shotgun (WGS) entry which is preliminary data.</text>
</comment>
<feature type="domain" description="EGF-like" evidence="1">
    <location>
        <begin position="845"/>
        <end position="880"/>
    </location>
</feature>
<feature type="domain" description="EGF-like" evidence="1">
    <location>
        <begin position="1949"/>
        <end position="1984"/>
    </location>
</feature>
<feature type="domain" description="EGF-like" evidence="1">
    <location>
        <begin position="2986"/>
        <end position="3019"/>
    </location>
</feature>
<feature type="domain" description="EGF-like" evidence="1">
    <location>
        <begin position="930"/>
        <end position="965"/>
    </location>
</feature>
<feature type="domain" description="EGF-like" evidence="1">
    <location>
        <begin position="886"/>
        <end position="921"/>
    </location>
</feature>
<feature type="domain" description="EGF-like" evidence="1">
    <location>
        <begin position="716"/>
        <end position="751"/>
    </location>
</feature>
<feature type="domain" description="EGF-like" evidence="1">
    <location>
        <begin position="331"/>
        <end position="373"/>
    </location>
</feature>
<feature type="domain" description="EGF-like" evidence="1">
    <location>
        <begin position="2630"/>
        <end position="2665"/>
    </location>
</feature>
<gene>
    <name evidence="2" type="ORF">KQX54_006186</name>
</gene>
<keyword evidence="3" id="KW-1185">Reference proteome</keyword>
<name>A0AAV7IDA6_COTGL</name>
<feature type="domain" description="EGF-like" evidence="1">
    <location>
        <begin position="2035"/>
        <end position="2070"/>
    </location>
</feature>
<feature type="domain" description="EGF-like" evidence="1">
    <location>
        <begin position="1652"/>
        <end position="1688"/>
    </location>
</feature>
<feature type="domain" description="EGF-like" evidence="1">
    <location>
        <begin position="1185"/>
        <end position="1220"/>
    </location>
</feature>
<dbReference type="InterPro" id="IPR006149">
    <property type="entry name" value="EB_dom"/>
</dbReference>
<feature type="domain" description="EGF-like" evidence="1">
    <location>
        <begin position="2408"/>
        <end position="2451"/>
    </location>
</feature>
<dbReference type="EMBL" id="JAHXZJ010001864">
    <property type="protein sequence ID" value="KAH0549113.1"/>
    <property type="molecule type" value="Genomic_DNA"/>
</dbReference>
<feature type="domain" description="EGF-like" evidence="1">
    <location>
        <begin position="185"/>
        <end position="220"/>
    </location>
</feature>
<feature type="domain" description="EGF-like" evidence="1">
    <location>
        <begin position="801"/>
        <end position="836"/>
    </location>
</feature>
<feature type="domain" description="EGF-like" evidence="1">
    <location>
        <begin position="506"/>
        <end position="541"/>
    </location>
</feature>
<feature type="domain" description="EGF-like" evidence="1">
    <location>
        <begin position="1990"/>
        <end position="2026"/>
    </location>
</feature>
<reference evidence="2 3" key="1">
    <citation type="journal article" date="2021" name="J. Hered.">
        <title>A chromosome-level genome assembly of the parasitoid wasp, Cotesia glomerata (Hymenoptera: Braconidae).</title>
        <authorList>
            <person name="Pinto B.J."/>
            <person name="Weis J.J."/>
            <person name="Gamble T."/>
            <person name="Ode P.J."/>
            <person name="Paul R."/>
            <person name="Zaspel J.M."/>
        </authorList>
    </citation>
    <scope>NUCLEOTIDE SEQUENCE [LARGE SCALE GENOMIC DNA]</scope>
    <source>
        <strain evidence="2">CgM1</strain>
    </source>
</reference>
<feature type="domain" description="EGF-like" evidence="1">
    <location>
        <begin position="2501"/>
        <end position="2536"/>
    </location>
</feature>
<feature type="domain" description="EGF-like" evidence="1">
    <location>
        <begin position="1821"/>
        <end position="1856"/>
    </location>
</feature>
<feature type="domain" description="EGF-like" evidence="1">
    <location>
        <begin position="1482"/>
        <end position="1518"/>
    </location>
</feature>
<evidence type="ECO:0000313" key="2">
    <source>
        <dbReference type="EMBL" id="KAH0549113.1"/>
    </source>
</evidence>
<accession>A0AAV7IDA6</accession>
<feature type="domain" description="EGF-like" evidence="1">
    <location>
        <begin position="760"/>
        <end position="795"/>
    </location>
</feature>
<feature type="domain" description="EGF-like" evidence="1">
    <location>
        <begin position="1226"/>
        <end position="1261"/>
    </location>
</feature>
<feature type="domain" description="EGF-like" evidence="1">
    <location>
        <begin position="1612"/>
        <end position="1646"/>
    </location>
</feature>
<feature type="domain" description="EGF-like" evidence="1">
    <location>
        <begin position="2331"/>
        <end position="2367"/>
    </location>
</feature>
<dbReference type="InterPro" id="IPR000742">
    <property type="entry name" value="EGF"/>
</dbReference>
<dbReference type="SMART" id="SM00181">
    <property type="entry name" value="EGF"/>
    <property type="match status" value="42"/>
</dbReference>
<dbReference type="Proteomes" id="UP000826195">
    <property type="component" value="Unassembled WGS sequence"/>
</dbReference>
<feature type="domain" description="EGF-like" evidence="1">
    <location>
        <begin position="1697"/>
        <end position="1731"/>
    </location>
</feature>
<feature type="domain" description="EGF-like" evidence="1">
    <location>
        <begin position="2756"/>
        <end position="2791"/>
    </location>
</feature>
<feature type="domain" description="EGF-like" evidence="1">
    <location>
        <begin position="632"/>
        <end position="667"/>
    </location>
</feature>
<dbReference type="PANTHER" id="PTHR39069:SF8">
    <property type="entry name" value="FI17111P1"/>
    <property type="match status" value="1"/>
</dbReference>
<feature type="domain" description="EGF-like" evidence="1">
    <location>
        <begin position="2586"/>
        <end position="2621"/>
    </location>
</feature>
<feature type="domain" description="EGF-like" evidence="1">
    <location>
        <begin position="2205"/>
        <end position="2240"/>
    </location>
</feature>
<dbReference type="Pfam" id="PF01683">
    <property type="entry name" value="EB"/>
    <property type="match status" value="4"/>
</dbReference>
<protein>
    <recommendedName>
        <fullName evidence="1">EGF-like domain-containing protein</fullName>
    </recommendedName>
</protein>
<dbReference type="PANTHER" id="PTHR39069">
    <property type="entry name" value="ECDYSONE-INDUCIBLE GENE E1, ISOFORM A"/>
    <property type="match status" value="1"/>
</dbReference>
<feature type="domain" description="EGF-like" evidence="1">
    <location>
        <begin position="1560"/>
        <end position="1603"/>
    </location>
</feature>